<protein>
    <recommendedName>
        <fullName evidence="7">Non-homologous end-joining factor 1</fullName>
    </recommendedName>
</protein>
<feature type="region of interest" description="Disordered" evidence="8">
    <location>
        <begin position="180"/>
        <end position="218"/>
    </location>
</feature>
<dbReference type="PANTHER" id="PTHR32235:SF1">
    <property type="entry name" value="NON-HOMOLOGOUS END-JOINING FACTOR 1"/>
    <property type="match status" value="1"/>
</dbReference>
<proteinExistence type="inferred from homology"/>
<dbReference type="STRING" id="361077.A0A151ZA47"/>
<evidence type="ECO:0000259" key="9">
    <source>
        <dbReference type="Pfam" id="PF09302"/>
    </source>
</evidence>
<evidence type="ECO:0000256" key="1">
    <source>
        <dbReference type="ARBA" id="ARBA00004123"/>
    </source>
</evidence>
<sequence>MNINECSNVLKDIEWRALEINQGEIFYVKFKISKDSYYLIITDLIMVWWRYSNPEQTELDQSKYNSHLDSPTENTLNRLKEKLSEKNLDTIYKSTIQSNFYLQIIISTKISFYTFKWVFELEPIEKDTILRVESRKSHSIFIRDNFIMPLMFVQKQLQLKSDLLSEQKLYLESIVNDQNSNSPQINNNSNTKQSTTTPASLSSSSSSSQASELRNSSTLTLPTSTSLAITTVQKNSEKRPRNHNILGKKLYHPILQQSLDFPMDFDKTDQFNLKNQIFEQYYNHKYNITDKKQSNNDDDDDDENSDLNTTIDYDYDDNNNNDKNDKDEEHKNKQNSLFSLKSEPTTLSLKYKGTPQKSKPTLVYQSTILDEKNINNNNSILSMSGSSISLSQDKLNSQDTQLDLNSNAIEIEIKRRSEIKEKMEEKKLKSKKKKIKFV</sequence>
<accession>A0A151ZA47</accession>
<dbReference type="FunCoup" id="A0A151ZA47">
    <property type="interactions" value="307"/>
</dbReference>
<name>A0A151ZA47_TIELA</name>
<dbReference type="Pfam" id="PF09302">
    <property type="entry name" value="XLF"/>
    <property type="match status" value="1"/>
</dbReference>
<dbReference type="OMA" id="ANIHNDD"/>
<reference evidence="10 11" key="1">
    <citation type="submission" date="2015-12" db="EMBL/GenBank/DDBJ databases">
        <title>Dictyostelia acquired genes for synthesis and detection of signals that induce cell-type specialization by lateral gene transfer from prokaryotes.</title>
        <authorList>
            <person name="Gloeckner G."/>
            <person name="Schaap P."/>
        </authorList>
    </citation>
    <scope>NUCLEOTIDE SEQUENCE [LARGE SCALE GENOMIC DNA]</scope>
    <source>
        <strain evidence="10 11">TK</strain>
    </source>
</reference>
<dbReference type="Proteomes" id="UP000076078">
    <property type="component" value="Unassembled WGS sequence"/>
</dbReference>
<dbReference type="AlphaFoldDB" id="A0A151ZA47"/>
<evidence type="ECO:0000313" key="11">
    <source>
        <dbReference type="Proteomes" id="UP000076078"/>
    </source>
</evidence>
<dbReference type="GO" id="GO:0006303">
    <property type="term" value="P:double-strand break repair via nonhomologous end joining"/>
    <property type="evidence" value="ECO:0007669"/>
    <property type="project" value="UniProtKB-ARBA"/>
</dbReference>
<evidence type="ECO:0000256" key="7">
    <source>
        <dbReference type="ARBA" id="ARBA00044529"/>
    </source>
</evidence>
<keyword evidence="5" id="KW-0539">Nucleus</keyword>
<dbReference type="InParanoid" id="A0A151ZA47"/>
<dbReference type="InterPro" id="IPR015381">
    <property type="entry name" value="XLF-like_N"/>
</dbReference>
<keyword evidence="2" id="KW-0227">DNA damage</keyword>
<comment type="caution">
    <text evidence="10">The sequence shown here is derived from an EMBL/GenBank/DDBJ whole genome shotgun (WGS) entry which is preliminary data.</text>
</comment>
<dbReference type="GO" id="GO:0032807">
    <property type="term" value="C:DNA ligase IV complex"/>
    <property type="evidence" value="ECO:0007669"/>
    <property type="project" value="TreeGrafter"/>
</dbReference>
<dbReference type="InterPro" id="IPR052287">
    <property type="entry name" value="NHEJ_factor"/>
</dbReference>
<dbReference type="EMBL" id="LODT01000035">
    <property type="protein sequence ID" value="KYQ90819.1"/>
    <property type="molecule type" value="Genomic_DNA"/>
</dbReference>
<comment type="similarity">
    <text evidence="6">Belongs to the XRCC4-XLF family. XLF subfamily.</text>
</comment>
<gene>
    <name evidence="10" type="ORF">DLAC_07688</name>
</gene>
<dbReference type="Gene3D" id="2.170.210.10">
    <property type="entry name" value="DNA double-strand break repair and VJ recombination XRCC4, N-terminal"/>
    <property type="match status" value="1"/>
</dbReference>
<evidence type="ECO:0000313" key="10">
    <source>
        <dbReference type="EMBL" id="KYQ90819.1"/>
    </source>
</evidence>
<dbReference type="InterPro" id="IPR038051">
    <property type="entry name" value="XRCC4-like_N_sf"/>
</dbReference>
<evidence type="ECO:0000256" key="6">
    <source>
        <dbReference type="ARBA" id="ARBA00025747"/>
    </source>
</evidence>
<feature type="region of interest" description="Disordered" evidence="8">
    <location>
        <begin position="289"/>
        <end position="339"/>
    </location>
</feature>
<evidence type="ECO:0000256" key="5">
    <source>
        <dbReference type="ARBA" id="ARBA00023242"/>
    </source>
</evidence>
<dbReference type="GO" id="GO:0045027">
    <property type="term" value="F:DNA end binding"/>
    <property type="evidence" value="ECO:0007669"/>
    <property type="project" value="TreeGrafter"/>
</dbReference>
<evidence type="ECO:0000256" key="2">
    <source>
        <dbReference type="ARBA" id="ARBA00022763"/>
    </source>
</evidence>
<keyword evidence="4" id="KW-0234">DNA repair</keyword>
<comment type="subcellular location">
    <subcellularLocation>
        <location evidence="1">Nucleus</location>
    </subcellularLocation>
</comment>
<dbReference type="OrthoDB" id="2155935at2759"/>
<keyword evidence="3" id="KW-0238">DNA-binding</keyword>
<feature type="domain" description="XLF-like N-terminal" evidence="9">
    <location>
        <begin position="14"/>
        <end position="122"/>
    </location>
</feature>
<evidence type="ECO:0000256" key="8">
    <source>
        <dbReference type="SAM" id="MobiDB-lite"/>
    </source>
</evidence>
<organism evidence="10 11">
    <name type="scientific">Tieghemostelium lacteum</name>
    <name type="common">Slime mold</name>
    <name type="synonym">Dictyostelium lacteum</name>
    <dbReference type="NCBI Taxonomy" id="361077"/>
    <lineage>
        <taxon>Eukaryota</taxon>
        <taxon>Amoebozoa</taxon>
        <taxon>Evosea</taxon>
        <taxon>Eumycetozoa</taxon>
        <taxon>Dictyostelia</taxon>
        <taxon>Dictyosteliales</taxon>
        <taxon>Raperosteliaceae</taxon>
        <taxon>Tieghemostelium</taxon>
    </lineage>
</organism>
<evidence type="ECO:0000256" key="4">
    <source>
        <dbReference type="ARBA" id="ARBA00023204"/>
    </source>
</evidence>
<dbReference type="CDD" id="cd22285">
    <property type="entry name" value="HD_XLF_N"/>
    <property type="match status" value="1"/>
</dbReference>
<feature type="compositionally biased region" description="Basic and acidic residues" evidence="8">
    <location>
        <begin position="320"/>
        <end position="332"/>
    </location>
</feature>
<feature type="compositionally biased region" description="Acidic residues" evidence="8">
    <location>
        <begin position="296"/>
        <end position="305"/>
    </location>
</feature>
<keyword evidence="11" id="KW-1185">Reference proteome</keyword>
<evidence type="ECO:0000256" key="3">
    <source>
        <dbReference type="ARBA" id="ARBA00023125"/>
    </source>
</evidence>
<dbReference type="PANTHER" id="PTHR32235">
    <property type="entry name" value="NON-HOMOLOGOUS END-JOINING FACTOR 1"/>
    <property type="match status" value="1"/>
</dbReference>